<dbReference type="EMBL" id="WOTH01000030">
    <property type="protein sequence ID" value="NHO54708.1"/>
    <property type="molecule type" value="Genomic_DNA"/>
</dbReference>
<comment type="caution">
    <text evidence="1">The sequence shown here is derived from an EMBL/GenBank/DDBJ whole genome shotgun (WGS) entry which is preliminary data.</text>
</comment>
<organism evidence="1 2">
    <name type="scientific">Acetobacter estunensis</name>
    <dbReference type="NCBI Taxonomy" id="104097"/>
    <lineage>
        <taxon>Bacteria</taxon>
        <taxon>Pseudomonadati</taxon>
        <taxon>Pseudomonadota</taxon>
        <taxon>Alphaproteobacteria</taxon>
        <taxon>Acetobacterales</taxon>
        <taxon>Acetobacteraceae</taxon>
        <taxon>Acetobacter</taxon>
    </lineage>
</organism>
<keyword evidence="2" id="KW-1185">Reference proteome</keyword>
<gene>
    <name evidence="1" type="ORF">GOB87_12265</name>
</gene>
<reference evidence="1" key="1">
    <citation type="submission" date="2019-11" db="EMBL/GenBank/DDBJ databases">
        <title>Description of new Acetobacter species.</title>
        <authorList>
            <person name="Cleenwerck I."/>
            <person name="Sombolestani A.S."/>
        </authorList>
    </citation>
    <scope>NUCLEOTIDE SEQUENCE</scope>
    <source>
        <strain evidence="1">LMG 1626</strain>
    </source>
</reference>
<accession>A0A967BCV7</accession>
<dbReference type="AlphaFoldDB" id="A0A967BCV7"/>
<dbReference type="Pfam" id="PF12098">
    <property type="entry name" value="DUF3574"/>
    <property type="match status" value="1"/>
</dbReference>
<proteinExistence type="predicted"/>
<protein>
    <submittedName>
        <fullName evidence="1">DUF3574 domain-containing protein</fullName>
    </submittedName>
</protein>
<sequence length="127" mass="13908">MLVTGCACRPTLRTCSALNAAPSLQVTLMFGMMRSDGRPVPESAWQAFLRTDITPRFPNGLTVLPAQGQWRERATGAIQSEPSRLVWIVTSDTAHLSQRLEAIRAAWRSRFDQQSVGVSLTAACSAF</sequence>
<dbReference type="InterPro" id="IPR021957">
    <property type="entry name" value="DUF3574"/>
</dbReference>
<name>A0A967BCV7_9PROT</name>
<dbReference type="Proteomes" id="UP000597459">
    <property type="component" value="Unassembled WGS sequence"/>
</dbReference>
<evidence type="ECO:0000313" key="1">
    <source>
        <dbReference type="EMBL" id="NHO54708.1"/>
    </source>
</evidence>
<evidence type="ECO:0000313" key="2">
    <source>
        <dbReference type="Proteomes" id="UP000597459"/>
    </source>
</evidence>